<accession>A0A516PXN7</accession>
<evidence type="ECO:0000259" key="1">
    <source>
        <dbReference type="SMART" id="SM00871"/>
    </source>
</evidence>
<dbReference type="SUPFAM" id="SSF55136">
    <property type="entry name" value="Probable bacterial effector-binding domain"/>
    <property type="match status" value="1"/>
</dbReference>
<keyword evidence="3" id="KW-1185">Reference proteome</keyword>
<dbReference type="RefSeq" id="WP_143985906.1">
    <property type="nucleotide sequence ID" value="NZ_CP041692.1"/>
</dbReference>
<dbReference type="InterPro" id="IPR010499">
    <property type="entry name" value="AraC_E-bd"/>
</dbReference>
<dbReference type="EMBL" id="CP041692">
    <property type="protein sequence ID" value="QDP95940.1"/>
    <property type="molecule type" value="Genomic_DNA"/>
</dbReference>
<dbReference type="OrthoDB" id="64208at2"/>
<dbReference type="Proteomes" id="UP000319263">
    <property type="component" value="Chromosome"/>
</dbReference>
<sequence length="169" mass="18844">MWTEPTLAERTAQPYAAIRVRVPMPEIAQVVPPLNGEVFGWLAEHGGKPTGPPFWKYNVIDMERELEIEAGVTVESAINADDRVRGGVLPAGTYATLTNTGHPDSLMEATAALLAYGNERGWSWDRTDDPDGDRWGCRLEFYLTDPDEEPDLTKWQTELVFRLRDGSPG</sequence>
<dbReference type="AlphaFoldDB" id="A0A516PXN7"/>
<evidence type="ECO:0000313" key="3">
    <source>
        <dbReference type="Proteomes" id="UP000319263"/>
    </source>
</evidence>
<proteinExistence type="predicted"/>
<dbReference type="Pfam" id="PF06445">
    <property type="entry name" value="GyrI-like"/>
    <property type="match status" value="1"/>
</dbReference>
<dbReference type="InterPro" id="IPR011256">
    <property type="entry name" value="Reg_factor_effector_dom_sf"/>
</dbReference>
<gene>
    <name evidence="2" type="ORF">FOE78_08540</name>
</gene>
<feature type="domain" description="AraC effector-binding" evidence="1">
    <location>
        <begin position="3"/>
        <end position="164"/>
    </location>
</feature>
<dbReference type="SMART" id="SM00871">
    <property type="entry name" value="AraC_E_bind"/>
    <property type="match status" value="1"/>
</dbReference>
<name>A0A516PXN7_9ACTN</name>
<organism evidence="2 3">
    <name type="scientific">Microlunatus elymi</name>
    <dbReference type="NCBI Taxonomy" id="2596828"/>
    <lineage>
        <taxon>Bacteria</taxon>
        <taxon>Bacillati</taxon>
        <taxon>Actinomycetota</taxon>
        <taxon>Actinomycetes</taxon>
        <taxon>Propionibacteriales</taxon>
        <taxon>Propionibacteriaceae</taxon>
        <taxon>Microlunatus</taxon>
    </lineage>
</organism>
<dbReference type="KEGG" id="mik:FOE78_08540"/>
<dbReference type="Gene3D" id="3.20.80.10">
    <property type="entry name" value="Regulatory factor, effector binding domain"/>
    <property type="match status" value="1"/>
</dbReference>
<reference evidence="2 3" key="1">
    <citation type="submission" date="2019-07" db="EMBL/GenBank/DDBJ databases">
        <title>Microlunatus dokdonensis sp. nov. isolated from the rhizospheric soil of the wild plant Elymus tsukushiensis.</title>
        <authorList>
            <person name="Ghim S.-Y."/>
            <person name="Hwang Y.-J."/>
            <person name="Son J.-S."/>
            <person name="Shin J.-H."/>
        </authorList>
    </citation>
    <scope>NUCLEOTIDE SEQUENCE [LARGE SCALE GENOMIC DNA]</scope>
    <source>
        <strain evidence="2 3">KUDC0627</strain>
    </source>
</reference>
<dbReference type="InterPro" id="IPR029442">
    <property type="entry name" value="GyrI-like"/>
</dbReference>
<protein>
    <submittedName>
        <fullName evidence="2">GyrI-like domain-containing protein</fullName>
    </submittedName>
</protein>
<evidence type="ECO:0000313" key="2">
    <source>
        <dbReference type="EMBL" id="QDP95940.1"/>
    </source>
</evidence>